<feature type="domain" description="IclR-ED" evidence="5">
    <location>
        <begin position="64"/>
        <end position="248"/>
    </location>
</feature>
<keyword evidence="2" id="KW-0238">DNA-binding</keyword>
<dbReference type="InterPro" id="IPR036388">
    <property type="entry name" value="WH-like_DNA-bd_sf"/>
</dbReference>
<dbReference type="Proteomes" id="UP000006878">
    <property type="component" value="Chromosome"/>
</dbReference>
<dbReference type="InterPro" id="IPR029016">
    <property type="entry name" value="GAF-like_dom_sf"/>
</dbReference>
<gene>
    <name evidence="6" type="ordered locus">AARI_31470</name>
</gene>
<accession>A0ABM9Q145</accession>
<dbReference type="RefSeq" id="WP_013350445.1">
    <property type="nucleotide sequence ID" value="NC_014550.1"/>
</dbReference>
<evidence type="ECO:0000256" key="2">
    <source>
        <dbReference type="ARBA" id="ARBA00023125"/>
    </source>
</evidence>
<dbReference type="SMART" id="SM00346">
    <property type="entry name" value="HTH_ICLR"/>
    <property type="match status" value="1"/>
</dbReference>
<evidence type="ECO:0000256" key="3">
    <source>
        <dbReference type="ARBA" id="ARBA00023163"/>
    </source>
</evidence>
<dbReference type="PROSITE" id="PS51078">
    <property type="entry name" value="ICLR_ED"/>
    <property type="match status" value="1"/>
</dbReference>
<proteinExistence type="predicted"/>
<dbReference type="SUPFAM" id="SSF46785">
    <property type="entry name" value="Winged helix' DNA-binding domain"/>
    <property type="match status" value="1"/>
</dbReference>
<evidence type="ECO:0000259" key="4">
    <source>
        <dbReference type="PROSITE" id="PS51077"/>
    </source>
</evidence>
<dbReference type="GeneID" id="303186693"/>
<dbReference type="InterPro" id="IPR050707">
    <property type="entry name" value="HTH_MetabolicPath_Reg"/>
</dbReference>
<reference evidence="7" key="2">
    <citation type="submission" date="2010-07" db="EMBL/GenBank/DDBJ databases">
        <title>Complete genome sequence of Arthrobacter arilaitensis (strain DSM 16368 / CIP 108037 / JCM 13566 / Re117).</title>
        <authorList>
            <person name="Genoscope."/>
        </authorList>
    </citation>
    <scope>NUCLEOTIDE SEQUENCE [LARGE SCALE GENOMIC DNA]</scope>
    <source>
        <strain evidence="7">DSM 16368 / CIP 108037 / IAM 15318 / JCM 13566 / Re117</strain>
    </source>
</reference>
<feature type="domain" description="HTH iclR-type" evidence="4">
    <location>
        <begin position="1"/>
        <end position="63"/>
    </location>
</feature>
<keyword evidence="1" id="KW-0805">Transcription regulation</keyword>
<organism evidence="6 7">
    <name type="scientific">Glutamicibacter arilaitensis (strain DSM 16368 / CIP 108037 / IAM 15318 / JCM 13566 / NCIMB 14258 / Re117)</name>
    <name type="common">Arthrobacter arilaitensis</name>
    <dbReference type="NCBI Taxonomy" id="861360"/>
    <lineage>
        <taxon>Bacteria</taxon>
        <taxon>Bacillati</taxon>
        <taxon>Actinomycetota</taxon>
        <taxon>Actinomycetes</taxon>
        <taxon>Micrococcales</taxon>
        <taxon>Micrococcaceae</taxon>
        <taxon>Glutamicibacter</taxon>
    </lineage>
</organism>
<dbReference type="EMBL" id="FQ311875">
    <property type="protein sequence ID" value="CBT77346.1"/>
    <property type="molecule type" value="Genomic_DNA"/>
</dbReference>
<dbReference type="PANTHER" id="PTHR30136:SF39">
    <property type="entry name" value="TRANSCRIPTIONAL REGULATORY PROTEIN"/>
    <property type="match status" value="1"/>
</dbReference>
<dbReference type="Pfam" id="PF09339">
    <property type="entry name" value="HTH_IclR"/>
    <property type="match status" value="1"/>
</dbReference>
<evidence type="ECO:0000313" key="6">
    <source>
        <dbReference type="EMBL" id="CBT77346.1"/>
    </source>
</evidence>
<protein>
    <submittedName>
        <fullName evidence="6">IclR-family transcriptional regulator</fullName>
    </submittedName>
</protein>
<evidence type="ECO:0000313" key="7">
    <source>
        <dbReference type="Proteomes" id="UP000006878"/>
    </source>
</evidence>
<dbReference type="InterPro" id="IPR005471">
    <property type="entry name" value="Tscrpt_reg_IclR_N"/>
</dbReference>
<dbReference type="PANTHER" id="PTHR30136">
    <property type="entry name" value="HELIX-TURN-HELIX TRANSCRIPTIONAL REGULATOR, ICLR FAMILY"/>
    <property type="match status" value="1"/>
</dbReference>
<evidence type="ECO:0000256" key="1">
    <source>
        <dbReference type="ARBA" id="ARBA00023015"/>
    </source>
</evidence>
<name>A0ABM9Q145_GLUAR</name>
<keyword evidence="3" id="KW-0804">Transcription</keyword>
<evidence type="ECO:0000259" key="5">
    <source>
        <dbReference type="PROSITE" id="PS51078"/>
    </source>
</evidence>
<reference evidence="7" key="1">
    <citation type="journal article" date="2010" name="PLoS ONE">
        <title>The Arthrobacter arilaitensis Re117 genome sequence reveals its genetic adaptation to the surface of cheese.</title>
        <authorList>
            <person name="Monnet C."/>
            <person name="Loux V."/>
            <person name="Gibrat J.F."/>
            <person name="Spinnler E."/>
            <person name="Barbe V."/>
            <person name="Vacherie B."/>
            <person name="Gavory F."/>
            <person name="Gourbeyre E."/>
            <person name="Siguier P."/>
            <person name="Chandler M."/>
            <person name="Elleuch R."/>
            <person name="Irlinger F."/>
            <person name="Vallaeys T."/>
        </authorList>
    </citation>
    <scope>NUCLEOTIDE SEQUENCE</scope>
    <source>
        <strain evidence="7">DSM 16368 / CIP 108037 / IAM 15318 / JCM 13566 / Re117</strain>
    </source>
</reference>
<sequence>MQVVVRSLEVLRILARSPKGMTLGEISDRLDLPVASAHRTAAVLERERFITRSATNRRYFLGPAVLELVQSDYSRESPLVTAHKAVAEASRLSGETVFLSEFSGDKVVCLALSESRYPLRLYVRVGQTMPLHAAAAARTLLAWQQPETVQKLLSNSELTPFTPDTPSTINAVMDHLAAIRATGYDICESELDENVWAVSAPVRSSTGQVVASITLASPTQRMARADIRDEAVRLTLAAAHEMASDLGYEEPET</sequence>
<dbReference type="SUPFAM" id="SSF55781">
    <property type="entry name" value="GAF domain-like"/>
    <property type="match status" value="1"/>
</dbReference>
<dbReference type="Gene3D" id="1.10.10.10">
    <property type="entry name" value="Winged helix-like DNA-binding domain superfamily/Winged helix DNA-binding domain"/>
    <property type="match status" value="1"/>
</dbReference>
<dbReference type="Gene3D" id="3.30.450.40">
    <property type="match status" value="1"/>
</dbReference>
<dbReference type="InterPro" id="IPR036390">
    <property type="entry name" value="WH_DNA-bd_sf"/>
</dbReference>
<dbReference type="Pfam" id="PF01614">
    <property type="entry name" value="IclR_C"/>
    <property type="match status" value="1"/>
</dbReference>
<dbReference type="PROSITE" id="PS51077">
    <property type="entry name" value="HTH_ICLR"/>
    <property type="match status" value="1"/>
</dbReference>
<dbReference type="InterPro" id="IPR014757">
    <property type="entry name" value="Tscrpt_reg_IclR_C"/>
</dbReference>
<keyword evidence="7" id="KW-1185">Reference proteome</keyword>